<organism evidence="2 3">
    <name type="scientific">Aspergillus chevalieri</name>
    <name type="common">Eurotium chevalieri</name>
    <dbReference type="NCBI Taxonomy" id="182096"/>
    <lineage>
        <taxon>Eukaryota</taxon>
        <taxon>Fungi</taxon>
        <taxon>Dikarya</taxon>
        <taxon>Ascomycota</taxon>
        <taxon>Pezizomycotina</taxon>
        <taxon>Eurotiomycetes</taxon>
        <taxon>Eurotiomycetidae</taxon>
        <taxon>Eurotiales</taxon>
        <taxon>Aspergillaceae</taxon>
        <taxon>Aspergillus</taxon>
        <taxon>Aspergillus subgen. Aspergillus</taxon>
    </lineage>
</organism>
<name>A0A7R7VXV1_ASPCH</name>
<feature type="compositionally biased region" description="Acidic residues" evidence="1">
    <location>
        <begin position="343"/>
        <end position="354"/>
    </location>
</feature>
<feature type="compositionally biased region" description="Low complexity" evidence="1">
    <location>
        <begin position="455"/>
        <end position="469"/>
    </location>
</feature>
<feature type="compositionally biased region" description="Basic and acidic residues" evidence="1">
    <location>
        <begin position="355"/>
        <end position="366"/>
    </location>
</feature>
<protein>
    <submittedName>
        <fullName evidence="2">Uncharacterized protein</fullName>
    </submittedName>
</protein>
<dbReference type="Proteomes" id="UP000637239">
    <property type="component" value="Chromosome 8"/>
</dbReference>
<dbReference type="EMBL" id="AP024423">
    <property type="protein sequence ID" value="BCR92757.1"/>
    <property type="molecule type" value="Genomic_DNA"/>
</dbReference>
<feature type="compositionally biased region" description="Basic and acidic residues" evidence="1">
    <location>
        <begin position="435"/>
        <end position="454"/>
    </location>
</feature>
<feature type="compositionally biased region" description="Basic residues" evidence="1">
    <location>
        <begin position="180"/>
        <end position="189"/>
    </location>
</feature>
<dbReference type="GeneID" id="66987106"/>
<accession>A0A7R7VXV1</accession>
<evidence type="ECO:0000313" key="3">
    <source>
        <dbReference type="Proteomes" id="UP000637239"/>
    </source>
</evidence>
<evidence type="ECO:0000313" key="2">
    <source>
        <dbReference type="EMBL" id="BCR92757.1"/>
    </source>
</evidence>
<feature type="compositionally biased region" description="Basic and acidic residues" evidence="1">
    <location>
        <begin position="164"/>
        <end position="178"/>
    </location>
</feature>
<proteinExistence type="predicted"/>
<feature type="compositionally biased region" description="Low complexity" evidence="1">
    <location>
        <begin position="797"/>
        <end position="811"/>
    </location>
</feature>
<feature type="compositionally biased region" description="Polar residues" evidence="1">
    <location>
        <begin position="422"/>
        <end position="431"/>
    </location>
</feature>
<feature type="region of interest" description="Disordered" evidence="1">
    <location>
        <begin position="45"/>
        <end position="586"/>
    </location>
</feature>
<feature type="compositionally biased region" description="Acidic residues" evidence="1">
    <location>
        <begin position="215"/>
        <end position="226"/>
    </location>
</feature>
<reference evidence="2" key="2">
    <citation type="submission" date="2021-02" db="EMBL/GenBank/DDBJ databases">
        <title>Aspergillus chevalieri M1 genome sequence.</title>
        <authorList>
            <person name="Kadooka C."/>
            <person name="Mori K."/>
            <person name="Futagami T."/>
        </authorList>
    </citation>
    <scope>NUCLEOTIDE SEQUENCE</scope>
    <source>
        <strain evidence="2">M1</strain>
    </source>
</reference>
<feature type="compositionally biased region" description="Basic and acidic residues" evidence="1">
    <location>
        <begin position="54"/>
        <end position="78"/>
    </location>
</feature>
<feature type="compositionally biased region" description="Basic and acidic residues" evidence="1">
    <location>
        <begin position="289"/>
        <end position="300"/>
    </location>
</feature>
<dbReference type="KEGG" id="ache:ACHE_80657A"/>
<feature type="compositionally biased region" description="Basic and acidic residues" evidence="1">
    <location>
        <begin position="330"/>
        <end position="342"/>
    </location>
</feature>
<dbReference type="RefSeq" id="XP_043141270.1">
    <property type="nucleotide sequence ID" value="XM_043284051.1"/>
</dbReference>
<feature type="compositionally biased region" description="Basic and acidic residues" evidence="1">
    <location>
        <begin position="90"/>
        <end position="102"/>
    </location>
</feature>
<feature type="region of interest" description="Disordered" evidence="1">
    <location>
        <begin position="789"/>
        <end position="811"/>
    </location>
</feature>
<dbReference type="AlphaFoldDB" id="A0A7R7VXV1"/>
<feature type="compositionally biased region" description="Acidic residues" evidence="1">
    <location>
        <begin position="125"/>
        <end position="163"/>
    </location>
</feature>
<reference evidence="2" key="1">
    <citation type="submission" date="2021-01" db="EMBL/GenBank/DDBJ databases">
        <authorList>
            <consortium name="Aspergillus chevalieri M1 genome sequencing consortium"/>
            <person name="Kazuki M."/>
            <person name="Futagami T."/>
        </authorList>
    </citation>
    <scope>NUCLEOTIDE SEQUENCE</scope>
    <source>
        <strain evidence="2">M1</strain>
    </source>
</reference>
<keyword evidence="3" id="KW-1185">Reference proteome</keyword>
<evidence type="ECO:0000256" key="1">
    <source>
        <dbReference type="SAM" id="MobiDB-lite"/>
    </source>
</evidence>
<feature type="compositionally biased region" description="Basic and acidic residues" evidence="1">
    <location>
        <begin position="470"/>
        <end position="489"/>
    </location>
</feature>
<gene>
    <name evidence="2" type="ORF">ACHE_80657A</name>
</gene>
<feature type="compositionally biased region" description="Basic and acidic residues" evidence="1">
    <location>
        <begin position="391"/>
        <end position="409"/>
    </location>
</feature>
<sequence>MPSSRSRKRDSTLQTLDILNNVGSAKPNANVNAGSRVLPPRRKLHAVSRAQVTKSDDVWKLPRSPEKRAEDAGRERVGVSEPITPRRSTRIRETRSSGDRDVNVVNGSGGRRSLMFMRGVNYHESEEEEEEEEEEESDEGSGDEHNYEEEQEEEEEDDDDDNEQEIRLFSDDEPENAKRPNTRTLRKRSHEQSDNQEFPSFLSPTALLNGLVPSSDDEPDERDETGETYANNTGQDGSGDSEAEQSNAEVLGEAETNRPSESRKWRPPPTPVVEIRLPPSSSHKARSSPPEREMRDHAEGESNESDFEMGRLVDSAPNDEQSSRTSKPRGSPEQEMHSGHTDEELENESDESESEEKQLDDPEARRAATASIVQKLRSLQAKPEMRGNQIQREEGRMADNRVDKGDRSTRTRTSIPHRPRSSPDQVIQSGQADGESEKESDHSSPERQPTDGEAQRAGNARLRRLLAQLETRRNRTQRESDGSKSKEEQLPDDTVNDNRGSASSFEPEDEQDSSSSSPQPSDVDEEDFPQRQPRKRRRVERYSPGLTRPQRNRNTMFVTEESEDSENEIEKNEESDNEEDEAERAAAIAEEEEQARKLQWMEEAMRLGGQQVNWLILTRTAKELKQLVDPALAESFVNIWTTIRVLSRLYGERDYRPSDMMLRQCDNLFGSIRCEGERLLDQAYHLATTSNGTRDEVYACDLVDEFEARVFPEMVKLVFACFKVYYTDADMFPGIHDHFRRVLVLLRQLCDRTTSMKMQRIVHGTVRCKESGRALNAIIKALDSRGLRRRKSERPYSSISDRSGQDGSRGSIVIEDDAGREWSQEEGLALIDGLRTYQGPDRYLRIIGHFGHRLRNRTQQELRTKAIQVHDRMRPKIALQVKTADGRRQWEWLLSVRA</sequence>
<feature type="compositionally biased region" description="Basic and acidic residues" evidence="1">
    <location>
        <begin position="255"/>
        <end position="264"/>
    </location>
</feature>